<keyword evidence="4" id="KW-1185">Reference proteome</keyword>
<evidence type="ECO:0000313" key="4">
    <source>
        <dbReference type="Proteomes" id="UP000669179"/>
    </source>
</evidence>
<evidence type="ECO:0000256" key="1">
    <source>
        <dbReference type="SAM" id="MobiDB-lite"/>
    </source>
</evidence>
<name>A0A939PER3_9ACTN</name>
<feature type="domain" description="N-acetyltransferase" evidence="2">
    <location>
        <begin position="66"/>
        <end position="228"/>
    </location>
</feature>
<dbReference type="GO" id="GO:0016747">
    <property type="term" value="F:acyltransferase activity, transferring groups other than amino-acyl groups"/>
    <property type="evidence" value="ECO:0007669"/>
    <property type="project" value="InterPro"/>
</dbReference>
<dbReference type="PROSITE" id="PS51186">
    <property type="entry name" value="GNAT"/>
    <property type="match status" value="1"/>
</dbReference>
<evidence type="ECO:0000313" key="3">
    <source>
        <dbReference type="EMBL" id="MBO2451220.1"/>
    </source>
</evidence>
<protein>
    <submittedName>
        <fullName evidence="3">GNAT family N-acetyltransferase</fullName>
    </submittedName>
</protein>
<dbReference type="InterPro" id="IPR016181">
    <property type="entry name" value="Acyl_CoA_acyltransferase"/>
</dbReference>
<evidence type="ECO:0000259" key="2">
    <source>
        <dbReference type="PROSITE" id="PS51186"/>
    </source>
</evidence>
<reference evidence="3" key="1">
    <citation type="submission" date="2021-03" db="EMBL/GenBank/DDBJ databases">
        <authorList>
            <person name="Kanchanasin P."/>
            <person name="Saeng-In P."/>
            <person name="Phongsopitanun W."/>
            <person name="Yuki M."/>
            <person name="Kudo T."/>
            <person name="Ohkuma M."/>
            <person name="Tanasupawat S."/>
        </authorList>
    </citation>
    <scope>NUCLEOTIDE SEQUENCE</scope>
    <source>
        <strain evidence="3">GKU 128</strain>
    </source>
</reference>
<dbReference type="EMBL" id="JAGEOJ010000012">
    <property type="protein sequence ID" value="MBO2451220.1"/>
    <property type="molecule type" value="Genomic_DNA"/>
</dbReference>
<dbReference type="InterPro" id="IPR000182">
    <property type="entry name" value="GNAT_dom"/>
</dbReference>
<dbReference type="RefSeq" id="WP_208259106.1">
    <property type="nucleotide sequence ID" value="NZ_JAGEOJ010000012.1"/>
</dbReference>
<dbReference type="SUPFAM" id="SSF55729">
    <property type="entry name" value="Acyl-CoA N-acyltransferases (Nat)"/>
    <property type="match status" value="1"/>
</dbReference>
<organism evidence="3 4">
    <name type="scientific">Actinomadura barringtoniae</name>
    <dbReference type="NCBI Taxonomy" id="1427535"/>
    <lineage>
        <taxon>Bacteria</taxon>
        <taxon>Bacillati</taxon>
        <taxon>Actinomycetota</taxon>
        <taxon>Actinomycetes</taxon>
        <taxon>Streptosporangiales</taxon>
        <taxon>Thermomonosporaceae</taxon>
        <taxon>Actinomadura</taxon>
    </lineage>
</organism>
<dbReference type="Proteomes" id="UP000669179">
    <property type="component" value="Unassembled WGS sequence"/>
</dbReference>
<proteinExistence type="predicted"/>
<dbReference type="CDD" id="cd04301">
    <property type="entry name" value="NAT_SF"/>
    <property type="match status" value="1"/>
</dbReference>
<dbReference type="AlphaFoldDB" id="A0A939PER3"/>
<sequence>MREDERLVGVRERLRSASAPAPGLASAPAFGSVPGLASAPVSGSAFALTPIVAGEGAPFPYWEIALMVENAFGGTLDPGRLTESDYEYWRGRLGHAWLPPTQGQPWADRYWITTDQGRVGTVSVGRHITGRRCLSVSSLYIHPAFRRNGLAWGGLDAIYQAALAEGLDGFQLHTDWVWRDTVRYYLARGMWVCGWKFNIGFARQRQLPRYQICLEGEGSAFLIEDQGEMRPLLVATRSGDRLCLEETLLSKELEASDSGRAMLLDGRATFALRLALDGWPLVRSLEAWNESSRDSGHGQPEGLAYRIPILERRAREFGWNVESSEIPGLGELPDPVAGHASGGALRAEPR</sequence>
<dbReference type="Gene3D" id="3.40.630.30">
    <property type="match status" value="1"/>
</dbReference>
<accession>A0A939PER3</accession>
<dbReference type="Pfam" id="PF00583">
    <property type="entry name" value="Acetyltransf_1"/>
    <property type="match status" value="1"/>
</dbReference>
<gene>
    <name evidence="3" type="ORF">J4573_29290</name>
</gene>
<comment type="caution">
    <text evidence="3">The sequence shown here is derived from an EMBL/GenBank/DDBJ whole genome shotgun (WGS) entry which is preliminary data.</text>
</comment>
<feature type="region of interest" description="Disordered" evidence="1">
    <location>
        <begin position="326"/>
        <end position="350"/>
    </location>
</feature>